<organism evidence="1 2">
    <name type="scientific">Fervidobacterium changbaicum</name>
    <dbReference type="NCBI Taxonomy" id="310769"/>
    <lineage>
        <taxon>Bacteria</taxon>
        <taxon>Thermotogati</taxon>
        <taxon>Thermotogota</taxon>
        <taxon>Thermotogae</taxon>
        <taxon>Thermotogales</taxon>
        <taxon>Fervidobacteriaceae</taxon>
        <taxon>Fervidobacterium</taxon>
    </lineage>
</organism>
<dbReference type="EMBL" id="CP026721">
    <property type="protein sequence ID" value="QAV33926.1"/>
    <property type="molecule type" value="Genomic_DNA"/>
</dbReference>
<sequence>MKFFVFGLLIFMSLFSVLYAEESDFVLSIIPQHKEGLFVEFTSIGFSTGNMEVSTQPILDILGLFNFRIRNYATDYTIFNSDTFFIDPFFVSKVYARQNVPEEVQLYIILNSTYIHNNTTFGPLIFRPHLQAISGAVILPSQNSWVAGVISRGFVSAGFLLTKNLELFTLIESGVLVNVWTSQEKPEDWETVLNEARQKSLYVTARVGGIWYYDRYSGIELGYRFIIHGADSPLRFVQGYSLNDLLYNYFNALYYTSPEQQISIPFITTDYYLSFSTKF</sequence>
<reference evidence="1 2" key="1">
    <citation type="submission" date="2018-01" db="EMBL/GenBank/DDBJ databases">
        <title>The whole genome sequencing and assembly of Fervidobacterium changbaicum CBS-1 strain.</title>
        <authorList>
            <person name="Kim J.-Y."/>
            <person name="Park M.-K."/>
            <person name="Yi H."/>
            <person name="Bahn Y.-S."/>
            <person name="Kim J.F."/>
            <person name="Lee D.-W."/>
        </authorList>
    </citation>
    <scope>NUCLEOTIDE SEQUENCE [LARGE SCALE GENOMIC DNA]</scope>
    <source>
        <strain evidence="1 2">CBS-1</strain>
    </source>
</reference>
<keyword evidence="2" id="KW-1185">Reference proteome</keyword>
<evidence type="ECO:0000313" key="1">
    <source>
        <dbReference type="EMBL" id="QAV33926.1"/>
    </source>
</evidence>
<accession>A0ABX5QU73</accession>
<dbReference type="RefSeq" id="WP_090222818.1">
    <property type="nucleotide sequence ID" value="NZ_CP026721.1"/>
</dbReference>
<gene>
    <name evidence="1" type="ORF">CBS1_09605</name>
</gene>
<protein>
    <submittedName>
        <fullName evidence="1">Uncharacterized protein</fullName>
    </submittedName>
</protein>
<name>A0ABX5QU73_9BACT</name>
<dbReference type="Proteomes" id="UP000288947">
    <property type="component" value="Chromosome"/>
</dbReference>
<evidence type="ECO:0000313" key="2">
    <source>
        <dbReference type="Proteomes" id="UP000288947"/>
    </source>
</evidence>
<proteinExistence type="predicted"/>